<organism evidence="2">
    <name type="scientific">uncultured Gemmatimonadaceae bacterium</name>
    <dbReference type="NCBI Taxonomy" id="246130"/>
    <lineage>
        <taxon>Bacteria</taxon>
        <taxon>Pseudomonadati</taxon>
        <taxon>Gemmatimonadota</taxon>
        <taxon>Gemmatimonadia</taxon>
        <taxon>Gemmatimonadales</taxon>
        <taxon>Gemmatimonadaceae</taxon>
        <taxon>environmental samples</taxon>
    </lineage>
</organism>
<dbReference type="EMBL" id="CADCTU010000436">
    <property type="protein sequence ID" value="CAA9318306.1"/>
    <property type="molecule type" value="Genomic_DNA"/>
</dbReference>
<protein>
    <submittedName>
        <fullName evidence="2">Uncharacterized protein</fullName>
    </submittedName>
</protein>
<sequence>AGARPGTAGRRGAGAARGHGRHGVLADAARGRVPRDPARDDPAQGRLPPEPPRPAHHRPHRLPPRVDVRRARPARERPAHHHRQPDPRADVLRAGRRARPHGRARAGVPRGVRDVGRHRAARQRGLRGRPRARARGNRGVARVQLVHDRLHAQRPRPRLAAVPRSAGHAVEDDGRVQRDARRPREPHGGRRPPRGGRREGPAPPARVLEQLDRAAQRRGLLPQHGRHAGEERRLAHRPPRVRPRAGDAVVPGVGVPRRARGPHRRRRTQRGRVPGAGGARPDAGGRPRGRRPRSPHHARERVCLHRVPPGGRAV</sequence>
<feature type="non-terminal residue" evidence="2">
    <location>
        <position position="314"/>
    </location>
</feature>
<gene>
    <name evidence="2" type="ORF">AVDCRST_MAG11-1885</name>
</gene>
<feature type="region of interest" description="Disordered" evidence="1">
    <location>
        <begin position="220"/>
        <end position="314"/>
    </location>
</feature>
<feature type="compositionally biased region" description="Basic and acidic residues" evidence="1">
    <location>
        <begin position="84"/>
        <end position="93"/>
    </location>
</feature>
<evidence type="ECO:0000313" key="2">
    <source>
        <dbReference type="EMBL" id="CAA9318306.1"/>
    </source>
</evidence>
<feature type="compositionally biased region" description="Basic residues" evidence="1">
    <location>
        <begin position="234"/>
        <end position="243"/>
    </location>
</feature>
<feature type="region of interest" description="Disordered" evidence="1">
    <location>
        <begin position="1"/>
        <end position="205"/>
    </location>
</feature>
<name>A0A6J4KYS8_9BACT</name>
<feature type="compositionally biased region" description="Basic residues" evidence="1">
    <location>
        <begin position="118"/>
        <end position="136"/>
    </location>
</feature>
<feature type="compositionally biased region" description="Basic residues" evidence="1">
    <location>
        <begin position="94"/>
        <end position="104"/>
    </location>
</feature>
<feature type="compositionally biased region" description="Basic and acidic residues" evidence="1">
    <location>
        <begin position="64"/>
        <end position="77"/>
    </location>
</feature>
<feature type="compositionally biased region" description="Basic and acidic residues" evidence="1">
    <location>
        <begin position="29"/>
        <end position="43"/>
    </location>
</feature>
<proteinExistence type="predicted"/>
<accession>A0A6J4KYS8</accession>
<feature type="compositionally biased region" description="Basic residues" evidence="1">
    <location>
        <begin position="287"/>
        <end position="299"/>
    </location>
</feature>
<evidence type="ECO:0000256" key="1">
    <source>
        <dbReference type="SAM" id="MobiDB-lite"/>
    </source>
</evidence>
<feature type="compositionally biased region" description="Basic residues" evidence="1">
    <location>
        <begin position="257"/>
        <end position="270"/>
    </location>
</feature>
<feature type="non-terminal residue" evidence="2">
    <location>
        <position position="1"/>
    </location>
</feature>
<feature type="compositionally biased region" description="Basic residues" evidence="1">
    <location>
        <begin position="54"/>
        <end position="63"/>
    </location>
</feature>
<dbReference type="AlphaFoldDB" id="A0A6J4KYS8"/>
<feature type="compositionally biased region" description="Low complexity" evidence="1">
    <location>
        <begin position="246"/>
        <end position="256"/>
    </location>
</feature>
<reference evidence="2" key="1">
    <citation type="submission" date="2020-02" db="EMBL/GenBank/DDBJ databases">
        <authorList>
            <person name="Meier V. D."/>
        </authorList>
    </citation>
    <scope>NUCLEOTIDE SEQUENCE</scope>
    <source>
        <strain evidence="2">AVDCRST_MAG11</strain>
    </source>
</reference>
<feature type="compositionally biased region" description="Basic and acidic residues" evidence="1">
    <location>
        <begin position="169"/>
        <end position="188"/>
    </location>
</feature>